<feature type="transmembrane region" description="Helical" evidence="17">
    <location>
        <begin position="97"/>
        <end position="118"/>
    </location>
</feature>
<keyword evidence="2" id="KW-0813">Transport</keyword>
<keyword evidence="3" id="KW-1003">Cell membrane</keyword>
<evidence type="ECO:0000256" key="17">
    <source>
        <dbReference type="SAM" id="Phobius"/>
    </source>
</evidence>
<evidence type="ECO:0000256" key="4">
    <source>
        <dbReference type="ARBA" id="ARBA00022538"/>
    </source>
</evidence>
<keyword evidence="9 17" id="KW-1133">Transmembrane helix</keyword>
<sequence>MTSEKEKMAAETKSPSNKSNCTSPGKKGDNDEHGLPTQKDKGCDTNLYLYHEEIEDRPRAATFLSSLADYSNTIPTASAADPDAAKPAPPARMGTLIGVYLPCIQNIFGVILFIRLTWVVGTAGAIQGFLIVLTCCCTTMLTAISMSAIATNGVVPAGGSYFMIGRSLGPECGGAVGMLFYTGTTLAAAMYIVGAVEIVLTYMAPWMSIFGDFTKDPEAMYNNFRVYGTGLLLVMGMVVFVGVKFVNKFATIALACVILSITAVYAGIFVNFNGNSNLQMCVLGKRLLKDIHISNCTKAPKGELEQLFCPNKTCDPYYSAHNVSIVQGIKGLSSGVFFDNLQDSFLQLGQYIAYGKEPDDIEQMERPTYNQVYADLTTTFTILIGIFFPSVTGIMAGSNRSGDLADAQKSIPIGTICAILTTSTVYLSCVLLFAGTVDNLLLRDKFGQSIGGKLVVANMAWPNQWVILVGSFLSTLGAGLQSLTGAPRLLQAIAKDEIIPFLAPFAVSSSRGEPTRALLLTMAICQCGILLGNVDILAPLLSMFFLMCYGFVNLACALQTLLKTPNWRPRFKYYHWSLSLAGLTLCISIMFMTSWFYALIAMGMAGLIYKYIEYRGAEKEWGDGLRGLALSAARYSLLRLEQGPPHTKNWRPQVLVLAKLNNELQPTYRKMLAFASQLKAGKGLTVCVSVLPGDFTRRAGEASTARQNLRKCMDDEKLKGFVDVLVAPSISDGLSHFVQTCGLGGLKPNTVIVGWPYGWRHSEELEASSLPKWHGFLHTVRAVTAARMAMLVPKGINFFPDSTEKISGNIDIWWIVHDGGMLMLLPFLLKQHRTWKNCKMRIFTVAQMEDNSIQMKKDLKMFLYQLRIEAEVEVVEMTDSDISAYTYERTLMMEQRNQMLRELRLNKKETLGMVQAIVDHHHADVKTASKVRFAEPGSGGGETAEDAPSPPLTDTEDRDKDKDDKCEGGNSPPPEADKQKENNPNGDAIKPKPNMDITPDEGTVRRMHTAVKLNEVIVTRSHDAQLVILNLPGPPRDTKFERESNYMEFLEVLTEGLEKVLMVRGGGREVITIYS</sequence>
<feature type="transmembrane region" description="Helical" evidence="17">
    <location>
        <begin position="540"/>
        <end position="561"/>
    </location>
</feature>
<evidence type="ECO:0000256" key="15">
    <source>
        <dbReference type="ARBA" id="ARBA00047825"/>
    </source>
</evidence>
<dbReference type="RefSeq" id="XP_052758056.1">
    <property type="nucleotide sequence ID" value="XM_052902096.1"/>
</dbReference>
<keyword evidence="13" id="KW-0868">Chloride</keyword>
<evidence type="ECO:0000313" key="21">
    <source>
        <dbReference type="RefSeq" id="XP_052758056.1"/>
    </source>
</evidence>
<protein>
    <submittedName>
        <fullName evidence="21">Solute carrier family 12 member 6 isoform X6</fullName>
    </submittedName>
</protein>
<keyword evidence="6 17" id="KW-0812">Transmembrane</keyword>
<keyword evidence="4" id="KW-0633">Potassium transport</keyword>
<dbReference type="InterPro" id="IPR004842">
    <property type="entry name" value="SLC12A_fam"/>
</dbReference>
<evidence type="ECO:0000256" key="2">
    <source>
        <dbReference type="ARBA" id="ARBA00022448"/>
    </source>
</evidence>
<feature type="compositionally biased region" description="Basic and acidic residues" evidence="16">
    <location>
        <begin position="955"/>
        <end position="967"/>
    </location>
</feature>
<feature type="transmembrane region" description="Helical" evidence="17">
    <location>
        <begin position="249"/>
        <end position="270"/>
    </location>
</feature>
<evidence type="ECO:0000256" key="1">
    <source>
        <dbReference type="ARBA" id="ARBA00004651"/>
    </source>
</evidence>
<keyword evidence="12" id="KW-0325">Glycoprotein</keyword>
<dbReference type="InterPro" id="IPR004841">
    <property type="entry name" value="AA-permease/SLC12A_dom"/>
</dbReference>
<feature type="transmembrane region" description="Helical" evidence="17">
    <location>
        <begin position="175"/>
        <end position="203"/>
    </location>
</feature>
<accession>A0ABM3N385</accession>
<feature type="transmembrane region" description="Helical" evidence="17">
    <location>
        <begin position="224"/>
        <end position="243"/>
    </location>
</feature>
<name>A0ABM3N385_GALME</name>
<dbReference type="Pfam" id="PF03522">
    <property type="entry name" value="SLC12"/>
    <property type="match status" value="3"/>
</dbReference>
<keyword evidence="8" id="KW-0630">Potassium</keyword>
<evidence type="ECO:0000256" key="8">
    <source>
        <dbReference type="ARBA" id="ARBA00022958"/>
    </source>
</evidence>
<feature type="compositionally biased region" description="Polar residues" evidence="16">
    <location>
        <begin position="13"/>
        <end position="23"/>
    </location>
</feature>
<comment type="catalytic activity">
    <reaction evidence="15">
        <text>K(+)(in) + chloride(in) = K(+)(out) + chloride(out)</text>
        <dbReference type="Rhea" id="RHEA:72427"/>
        <dbReference type="ChEBI" id="CHEBI:17996"/>
        <dbReference type="ChEBI" id="CHEBI:29103"/>
    </reaction>
</comment>
<keyword evidence="11 17" id="KW-0472">Membrane</keyword>
<feature type="domain" description="SLC12A transporter C-terminal" evidence="19">
    <location>
        <begin position="671"/>
        <end position="798"/>
    </location>
</feature>
<organism evidence="20 21">
    <name type="scientific">Galleria mellonella</name>
    <name type="common">Greater wax moth</name>
    <dbReference type="NCBI Taxonomy" id="7137"/>
    <lineage>
        <taxon>Eukaryota</taxon>
        <taxon>Metazoa</taxon>
        <taxon>Ecdysozoa</taxon>
        <taxon>Arthropoda</taxon>
        <taxon>Hexapoda</taxon>
        <taxon>Insecta</taxon>
        <taxon>Pterygota</taxon>
        <taxon>Neoptera</taxon>
        <taxon>Endopterygota</taxon>
        <taxon>Lepidoptera</taxon>
        <taxon>Glossata</taxon>
        <taxon>Ditrysia</taxon>
        <taxon>Pyraloidea</taxon>
        <taxon>Pyralidae</taxon>
        <taxon>Galleriinae</taxon>
        <taxon>Galleria</taxon>
    </lineage>
</organism>
<evidence type="ECO:0000256" key="12">
    <source>
        <dbReference type="ARBA" id="ARBA00023180"/>
    </source>
</evidence>
<proteinExistence type="inferred from homology"/>
<comment type="subcellular location">
    <subcellularLocation>
        <location evidence="1">Cell membrane</location>
        <topology evidence="1">Multi-pass membrane protein</topology>
    </subcellularLocation>
</comment>
<dbReference type="Gene3D" id="1.20.1740.10">
    <property type="entry name" value="Amino acid/polyamine transporter I"/>
    <property type="match status" value="1"/>
</dbReference>
<evidence type="ECO:0000256" key="7">
    <source>
        <dbReference type="ARBA" id="ARBA00022847"/>
    </source>
</evidence>
<feature type="domain" description="Amino acid permease/ SLC12A" evidence="18">
    <location>
        <begin position="99"/>
        <end position="276"/>
    </location>
</feature>
<feature type="transmembrane region" description="Helical" evidence="17">
    <location>
        <begin position="411"/>
        <end position="435"/>
    </location>
</feature>
<reference evidence="21" key="1">
    <citation type="submission" date="2025-08" db="UniProtKB">
        <authorList>
            <consortium name="RefSeq"/>
        </authorList>
    </citation>
    <scope>IDENTIFICATION</scope>
    <source>
        <tissue evidence="21">Whole larvae</tissue>
    </source>
</reference>
<feature type="compositionally biased region" description="Basic and acidic residues" evidence="16">
    <location>
        <begin position="26"/>
        <end position="43"/>
    </location>
</feature>
<evidence type="ECO:0000256" key="9">
    <source>
        <dbReference type="ARBA" id="ARBA00022989"/>
    </source>
</evidence>
<dbReference type="Pfam" id="PF00324">
    <property type="entry name" value="AA_permease"/>
    <property type="match status" value="2"/>
</dbReference>
<evidence type="ECO:0000256" key="16">
    <source>
        <dbReference type="SAM" id="MobiDB-lite"/>
    </source>
</evidence>
<comment type="similarity">
    <text evidence="14">Belongs to the SLC12A transporter family. K/Cl co-transporter subfamily.</text>
</comment>
<feature type="domain" description="Amino acid permease/ SLC12A" evidence="18">
    <location>
        <begin position="377"/>
        <end position="655"/>
    </location>
</feature>
<evidence type="ECO:0000256" key="6">
    <source>
        <dbReference type="ARBA" id="ARBA00022692"/>
    </source>
</evidence>
<feature type="domain" description="SLC12A transporter C-terminal" evidence="19">
    <location>
        <begin position="1004"/>
        <end position="1075"/>
    </location>
</feature>
<dbReference type="GeneID" id="113518458"/>
<evidence type="ECO:0000259" key="18">
    <source>
        <dbReference type="Pfam" id="PF00324"/>
    </source>
</evidence>
<dbReference type="PANTHER" id="PTHR11827:SF73">
    <property type="entry name" value="KAZACHOC, ISOFORM G"/>
    <property type="match status" value="1"/>
</dbReference>
<feature type="compositionally biased region" description="Basic and acidic residues" evidence="16">
    <location>
        <begin position="1"/>
        <end position="10"/>
    </location>
</feature>
<keyword evidence="7" id="KW-0769">Symport</keyword>
<evidence type="ECO:0000256" key="14">
    <source>
        <dbReference type="ARBA" id="ARBA00046331"/>
    </source>
</evidence>
<evidence type="ECO:0000256" key="11">
    <source>
        <dbReference type="ARBA" id="ARBA00023136"/>
    </source>
</evidence>
<evidence type="ECO:0000256" key="10">
    <source>
        <dbReference type="ARBA" id="ARBA00023065"/>
    </source>
</evidence>
<feature type="transmembrane region" description="Helical" evidence="17">
    <location>
        <begin position="573"/>
        <end position="590"/>
    </location>
</feature>
<evidence type="ECO:0000313" key="20">
    <source>
        <dbReference type="Proteomes" id="UP001652740"/>
    </source>
</evidence>
<feature type="region of interest" description="Disordered" evidence="16">
    <location>
        <begin position="933"/>
        <end position="1001"/>
    </location>
</feature>
<dbReference type="InterPro" id="IPR018491">
    <property type="entry name" value="SLC12_C"/>
</dbReference>
<keyword evidence="10" id="KW-0406">Ion transport</keyword>
<evidence type="ECO:0000256" key="13">
    <source>
        <dbReference type="ARBA" id="ARBA00023214"/>
    </source>
</evidence>
<evidence type="ECO:0000256" key="3">
    <source>
        <dbReference type="ARBA" id="ARBA00022475"/>
    </source>
</evidence>
<feature type="transmembrane region" description="Helical" evidence="17">
    <location>
        <begin position="372"/>
        <end position="391"/>
    </location>
</feature>
<keyword evidence="20" id="KW-1185">Reference proteome</keyword>
<feature type="transmembrane region" description="Helical" evidence="17">
    <location>
        <begin position="130"/>
        <end position="155"/>
    </location>
</feature>
<evidence type="ECO:0000259" key="19">
    <source>
        <dbReference type="Pfam" id="PF03522"/>
    </source>
</evidence>
<gene>
    <name evidence="21" type="primary">LOC113518458</name>
</gene>
<keyword evidence="5" id="KW-0597">Phosphoprotein</keyword>
<dbReference type="InterPro" id="IPR000076">
    <property type="entry name" value="KCL_cotranspt"/>
</dbReference>
<feature type="domain" description="SLC12A transporter C-terminal" evidence="19">
    <location>
        <begin position="805"/>
        <end position="912"/>
    </location>
</feature>
<dbReference type="PRINTS" id="PR01081">
    <property type="entry name" value="KCLTRNSPORT"/>
</dbReference>
<dbReference type="PANTHER" id="PTHR11827">
    <property type="entry name" value="SOLUTE CARRIER FAMILY 12, CATION COTRANSPORTERS"/>
    <property type="match status" value="1"/>
</dbReference>
<feature type="region of interest" description="Disordered" evidence="16">
    <location>
        <begin position="1"/>
        <end position="43"/>
    </location>
</feature>
<dbReference type="NCBIfam" id="TIGR00930">
    <property type="entry name" value="2a30"/>
    <property type="match status" value="1"/>
</dbReference>
<dbReference type="Proteomes" id="UP001652740">
    <property type="component" value="Unplaced"/>
</dbReference>
<evidence type="ECO:0000256" key="5">
    <source>
        <dbReference type="ARBA" id="ARBA00022553"/>
    </source>
</evidence>